<dbReference type="PANTHER" id="PTHR31736:SF9">
    <property type="entry name" value="ENDO-XYLOGALACTURONAN HYDROLASE A-RELATED"/>
    <property type="match status" value="1"/>
</dbReference>
<dbReference type="InterPro" id="IPR012334">
    <property type="entry name" value="Pectin_lyas_fold"/>
</dbReference>
<keyword evidence="7" id="KW-0624">Polysaccharide degradation</keyword>
<evidence type="ECO:0000256" key="3">
    <source>
        <dbReference type="ARBA" id="ARBA00022801"/>
    </source>
</evidence>
<evidence type="ECO:0000256" key="7">
    <source>
        <dbReference type="ARBA" id="ARBA00023326"/>
    </source>
</evidence>
<dbReference type="InterPro" id="IPR011050">
    <property type="entry name" value="Pectin_lyase_fold/virulence"/>
</dbReference>
<evidence type="ECO:0000256" key="6">
    <source>
        <dbReference type="ARBA" id="ARBA00023295"/>
    </source>
</evidence>
<dbReference type="Gene3D" id="2.160.20.10">
    <property type="entry name" value="Single-stranded right-handed beta-helix, Pectin lyase-like"/>
    <property type="match status" value="1"/>
</dbReference>
<dbReference type="SUPFAM" id="SSF51126">
    <property type="entry name" value="Pectin lyase-like"/>
    <property type="match status" value="1"/>
</dbReference>
<dbReference type="Pfam" id="PF00295">
    <property type="entry name" value="Glyco_hydro_28"/>
    <property type="match status" value="1"/>
</dbReference>
<evidence type="ECO:0000313" key="10">
    <source>
        <dbReference type="EMBL" id="MBS2550175.1"/>
    </source>
</evidence>
<proteinExistence type="inferred from homology"/>
<dbReference type="PANTHER" id="PTHR31736">
    <property type="match status" value="1"/>
</dbReference>
<evidence type="ECO:0000256" key="5">
    <source>
        <dbReference type="ARBA" id="ARBA00023277"/>
    </source>
</evidence>
<keyword evidence="6 9" id="KW-0326">Glycosidase</keyword>
<comment type="function">
    <text evidence="8">Pectinolytic enzyme involved in the degradation of xylogalacturonan (xga), a galacturonan backbone heavily substituted with xylose, and which is one important component of the hairy regions of pectin. Activity requires a galacturonic acid backbone substituted with xylose.</text>
</comment>
<dbReference type="EMBL" id="JAAFYZ010000094">
    <property type="protein sequence ID" value="MBS2550175.1"/>
    <property type="molecule type" value="Genomic_DNA"/>
</dbReference>
<protein>
    <recommendedName>
        <fullName evidence="12">Glycoside hydrolase family 28</fullName>
    </recommendedName>
</protein>
<dbReference type="InterPro" id="IPR006311">
    <property type="entry name" value="TAT_signal"/>
</dbReference>
<gene>
    <name evidence="10" type="ORF">KGQ19_25230</name>
</gene>
<sequence>MEPRTESPMPGLNRRHFLGVAGVLGAAGVLSGVMPGTSARARASAAPQDGAATPDAASLQVYPVPSIYPASTDYTVVVNGTAVPVQKFTGYDIAQLAMGSGSAQVAVTKVNNTNIGSWSISPQQLGIHATASGPTLTFTLPGDGYYIVKVDGRPQLVLAFDPAQTDQPPSAGDGVFNVTAPPYNAQPGTGGYSTQAFTSAIADASSWGADNGSQGTVYVPEGVYNVGNLVLLSNTALYLEPGAVLRYTGDSGYYTVNGHKSSQNRDLTWLLRTDYYSSNISLYGRGIIDGNGMASLAPSDLGVNLLAPVWVTGFSCDGITFRESSSWNVIPIRSSDLTFTNIKIFNRFDMGEDDGIDVMESTNVTVTHAIAIGLDDNFSTKTWTTDTDMLSLVPGQSQPLDSVTFTDLVCWTYCYAVKAGQGVDQPQSNVTFEQVVVYDAAVAIGIDHKYGTATASGITFSDIDVERLDFTNAGNQCWLALMTESSGVGPIQDVTVRNVRLRVPDKTASRITGLPGGTISGVTLQNIIPSGASSAATTLAAVDVTNVSNAGSITITA</sequence>
<comment type="similarity">
    <text evidence="1 9">Belongs to the glycosyl hydrolase 28 family.</text>
</comment>
<keyword evidence="11" id="KW-1185">Reference proteome</keyword>
<keyword evidence="5" id="KW-0119">Carbohydrate metabolism</keyword>
<evidence type="ECO:0000256" key="4">
    <source>
        <dbReference type="ARBA" id="ARBA00023180"/>
    </source>
</evidence>
<evidence type="ECO:0000256" key="8">
    <source>
        <dbReference type="ARBA" id="ARBA00037278"/>
    </source>
</evidence>
<organism evidence="10 11">
    <name type="scientific">Catenulispora pinistramenti</name>
    <dbReference type="NCBI Taxonomy" id="2705254"/>
    <lineage>
        <taxon>Bacteria</taxon>
        <taxon>Bacillati</taxon>
        <taxon>Actinomycetota</taxon>
        <taxon>Actinomycetes</taxon>
        <taxon>Catenulisporales</taxon>
        <taxon>Catenulisporaceae</taxon>
        <taxon>Catenulispora</taxon>
    </lineage>
</organism>
<keyword evidence="3 9" id="KW-0378">Hydrolase</keyword>
<evidence type="ECO:0000256" key="1">
    <source>
        <dbReference type="ARBA" id="ARBA00008834"/>
    </source>
</evidence>
<dbReference type="Proteomes" id="UP000730482">
    <property type="component" value="Unassembled WGS sequence"/>
</dbReference>
<keyword evidence="4" id="KW-0325">Glycoprotein</keyword>
<reference evidence="10 11" key="1">
    <citation type="submission" date="2020-02" db="EMBL/GenBank/DDBJ databases">
        <title>Acidophilic actinobacteria isolated from forest soil.</title>
        <authorList>
            <person name="Golinska P."/>
        </authorList>
    </citation>
    <scope>NUCLEOTIDE SEQUENCE [LARGE SCALE GENOMIC DNA]</scope>
    <source>
        <strain evidence="10 11">NL8</strain>
    </source>
</reference>
<evidence type="ECO:0000256" key="2">
    <source>
        <dbReference type="ARBA" id="ARBA00022737"/>
    </source>
</evidence>
<keyword evidence="2" id="KW-0677">Repeat</keyword>
<comment type="caution">
    <text evidence="10">The sequence shown here is derived from an EMBL/GenBank/DDBJ whole genome shotgun (WGS) entry which is preliminary data.</text>
</comment>
<evidence type="ECO:0008006" key="12">
    <source>
        <dbReference type="Google" id="ProtNLM"/>
    </source>
</evidence>
<evidence type="ECO:0000256" key="9">
    <source>
        <dbReference type="RuleBase" id="RU361169"/>
    </source>
</evidence>
<name>A0ABS5KVT7_9ACTN</name>
<dbReference type="RefSeq" id="WP_212012457.1">
    <property type="nucleotide sequence ID" value="NZ_JAAFYZ010000094.1"/>
</dbReference>
<dbReference type="InterPro" id="IPR000743">
    <property type="entry name" value="Glyco_hydro_28"/>
</dbReference>
<evidence type="ECO:0000313" key="11">
    <source>
        <dbReference type="Proteomes" id="UP000730482"/>
    </source>
</evidence>
<accession>A0ABS5KVT7</accession>
<dbReference type="PROSITE" id="PS51318">
    <property type="entry name" value="TAT"/>
    <property type="match status" value="1"/>
</dbReference>